<dbReference type="PROSITE" id="PS50238">
    <property type="entry name" value="RHOGAP"/>
    <property type="match status" value="1"/>
</dbReference>
<dbReference type="InterPro" id="IPR008936">
    <property type="entry name" value="Rho_GTPase_activation_prot"/>
</dbReference>
<keyword evidence="5" id="KW-1185">Reference proteome</keyword>
<name>A0A1Y2AD52_9FUNG</name>
<feature type="compositionally biased region" description="Low complexity" evidence="2">
    <location>
        <begin position="54"/>
        <end position="65"/>
    </location>
</feature>
<accession>A0A1Y2AD52</accession>
<feature type="region of interest" description="Disordered" evidence="2">
    <location>
        <begin position="1"/>
        <end position="27"/>
    </location>
</feature>
<dbReference type="SMART" id="SM00324">
    <property type="entry name" value="RhoGAP"/>
    <property type="match status" value="1"/>
</dbReference>
<feature type="compositionally biased region" description="Low complexity" evidence="2">
    <location>
        <begin position="1"/>
        <end position="20"/>
    </location>
</feature>
<dbReference type="GO" id="GO:0007165">
    <property type="term" value="P:signal transduction"/>
    <property type="evidence" value="ECO:0007669"/>
    <property type="project" value="InterPro"/>
</dbReference>
<dbReference type="AlphaFoldDB" id="A0A1Y2AD52"/>
<feature type="region of interest" description="Disordered" evidence="2">
    <location>
        <begin position="45"/>
        <end position="72"/>
    </location>
</feature>
<gene>
    <name evidence="4" type="ORF">LY90DRAFT_154127</name>
</gene>
<dbReference type="InterPro" id="IPR000198">
    <property type="entry name" value="RhoGAP_dom"/>
</dbReference>
<dbReference type="Proteomes" id="UP000193920">
    <property type="component" value="Unassembled WGS sequence"/>
</dbReference>
<proteinExistence type="predicted"/>
<feature type="compositionally biased region" description="Polar residues" evidence="2">
    <location>
        <begin position="1065"/>
        <end position="1075"/>
    </location>
</feature>
<evidence type="ECO:0000259" key="3">
    <source>
        <dbReference type="PROSITE" id="PS50238"/>
    </source>
</evidence>
<protein>
    <submittedName>
        <fullName evidence="4">RhoGAP-domain-containing protein</fullName>
    </submittedName>
</protein>
<feature type="domain" description="Rho-GAP" evidence="3">
    <location>
        <begin position="466"/>
        <end position="698"/>
    </location>
</feature>
<dbReference type="PANTHER" id="PTHR23176:SF129">
    <property type="entry name" value="RHO GTPASE ACTIVATING PROTEIN AT 16F, ISOFORM E-RELATED"/>
    <property type="match status" value="1"/>
</dbReference>
<feature type="compositionally biased region" description="Basic and acidic residues" evidence="2">
    <location>
        <begin position="309"/>
        <end position="321"/>
    </location>
</feature>
<evidence type="ECO:0000256" key="2">
    <source>
        <dbReference type="SAM" id="MobiDB-lite"/>
    </source>
</evidence>
<dbReference type="PANTHER" id="PTHR23176">
    <property type="entry name" value="RHO/RAC/CDC GTPASE-ACTIVATING PROTEIN"/>
    <property type="match status" value="1"/>
</dbReference>
<organism evidence="4 5">
    <name type="scientific">Neocallimastix californiae</name>
    <dbReference type="NCBI Taxonomy" id="1754190"/>
    <lineage>
        <taxon>Eukaryota</taxon>
        <taxon>Fungi</taxon>
        <taxon>Fungi incertae sedis</taxon>
        <taxon>Chytridiomycota</taxon>
        <taxon>Chytridiomycota incertae sedis</taxon>
        <taxon>Neocallimastigomycetes</taxon>
        <taxon>Neocallimastigales</taxon>
        <taxon>Neocallimastigaceae</taxon>
        <taxon>Neocallimastix</taxon>
    </lineage>
</organism>
<evidence type="ECO:0000256" key="1">
    <source>
        <dbReference type="ARBA" id="ARBA00022468"/>
    </source>
</evidence>
<comment type="caution">
    <text evidence="4">The sequence shown here is derived from an EMBL/GenBank/DDBJ whole genome shotgun (WGS) entry which is preliminary data.</text>
</comment>
<feature type="compositionally biased region" description="Basic and acidic residues" evidence="2">
    <location>
        <begin position="921"/>
        <end position="937"/>
    </location>
</feature>
<feature type="compositionally biased region" description="Basic and acidic residues" evidence="2">
    <location>
        <begin position="328"/>
        <end position="356"/>
    </location>
</feature>
<feature type="region of interest" description="Disordered" evidence="2">
    <location>
        <begin position="254"/>
        <end position="276"/>
    </location>
</feature>
<dbReference type="GO" id="GO:0005737">
    <property type="term" value="C:cytoplasm"/>
    <property type="evidence" value="ECO:0007669"/>
    <property type="project" value="TreeGrafter"/>
</dbReference>
<dbReference type="Gene3D" id="1.10.555.10">
    <property type="entry name" value="Rho GTPase activation protein"/>
    <property type="match status" value="1"/>
</dbReference>
<dbReference type="SUPFAM" id="SSF48350">
    <property type="entry name" value="GTPase activation domain, GAP"/>
    <property type="match status" value="1"/>
</dbReference>
<evidence type="ECO:0000313" key="4">
    <source>
        <dbReference type="EMBL" id="ORY20404.1"/>
    </source>
</evidence>
<dbReference type="Pfam" id="PF00620">
    <property type="entry name" value="RhoGAP"/>
    <property type="match status" value="1"/>
</dbReference>
<dbReference type="GO" id="GO:0005096">
    <property type="term" value="F:GTPase activator activity"/>
    <property type="evidence" value="ECO:0007669"/>
    <property type="project" value="UniProtKB-KW"/>
</dbReference>
<dbReference type="STRING" id="1754190.A0A1Y2AD52"/>
<dbReference type="OrthoDB" id="79452at2759"/>
<reference evidence="4 5" key="1">
    <citation type="submission" date="2016-08" db="EMBL/GenBank/DDBJ databases">
        <title>A Parts List for Fungal Cellulosomes Revealed by Comparative Genomics.</title>
        <authorList>
            <consortium name="DOE Joint Genome Institute"/>
            <person name="Haitjema C.H."/>
            <person name="Gilmore S.P."/>
            <person name="Henske J.K."/>
            <person name="Solomon K.V."/>
            <person name="De Groot R."/>
            <person name="Kuo A."/>
            <person name="Mondo S.J."/>
            <person name="Salamov A.A."/>
            <person name="Labutti K."/>
            <person name="Zhao Z."/>
            <person name="Chiniquy J."/>
            <person name="Barry K."/>
            <person name="Brewer H.M."/>
            <person name="Purvine S.O."/>
            <person name="Wright A.T."/>
            <person name="Boxma B."/>
            <person name="Van Alen T."/>
            <person name="Hackstein J.H."/>
            <person name="Baker S.E."/>
            <person name="Grigoriev I.V."/>
            <person name="O'Malley M.A."/>
        </authorList>
    </citation>
    <scope>NUCLEOTIDE SEQUENCE [LARGE SCALE GENOMIC DNA]</scope>
    <source>
        <strain evidence="4 5">G1</strain>
    </source>
</reference>
<feature type="region of interest" description="Disordered" evidence="2">
    <location>
        <begin position="528"/>
        <end position="552"/>
    </location>
</feature>
<feature type="region of interest" description="Disordered" evidence="2">
    <location>
        <begin position="916"/>
        <end position="965"/>
    </location>
</feature>
<evidence type="ECO:0000313" key="5">
    <source>
        <dbReference type="Proteomes" id="UP000193920"/>
    </source>
</evidence>
<feature type="region of interest" description="Disordered" evidence="2">
    <location>
        <begin position="1054"/>
        <end position="1090"/>
    </location>
</feature>
<dbReference type="InterPro" id="IPR050729">
    <property type="entry name" value="Rho-GAP"/>
</dbReference>
<feature type="region of interest" description="Disordered" evidence="2">
    <location>
        <begin position="309"/>
        <end position="385"/>
    </location>
</feature>
<sequence>MLSSEIVNNNVNSPNSNSSSTKMINFDGNKSKSINSLTNDSIKNSSSVYKGMTSQNNNSNSSIIPPQKPQKSIKRIKENNELKASQNNSKSDNLYVDVNNLIPSRKTNTFIKNKRNQLKLKMNIENSGSPLKTYENIPSPVQSISSLRSNSNEDCSNNSNSNLVLSTPIQKQPLFMPKAKQGKEHIKYPRRESLKQHLIVMTLDKGQSKSSINQGPLSAPPYMDMYNNELKDDYKMQSVVKDSNMKKSSFTKIKEKIHEKPTRPNKENVFENQLSPRRTSLKDNIIFDGGKYRKEKEVNELNKKLSKEMEKKQLKEKEALKKKSKKEAKREKKEKKNEEKLEKQEKKHQEKLEKLNINKLKISSPKPLTDDEINSLNSPKSTSRKEKFKKGWYQIALSKLPTKSLNSQNKKNNLFSDFKKGDTNTEILIKRTPTCSSHTSVRRRVVSSNRASICTNSTNNTVSTQASIPFASQKDSLPEVPAILMKCIKLIEEYGLETEGLYRISGNSSNVQNLLKLFNHEPDKIQLLPPGSEPQKSSSRKTFKSSSNIPPPSSNLYKDSKYLYDNDIHVVTGCIKLWLRNGIPPNNEPLWPYHMYDDLIKASQIKDYTTRMISFQDLVHALPPMNFATLNFLFEHLFKVSTFSEQNKMTISNLAIIFGPTLLKSPPNSKENEIMIITRMPFQCKAVEILIEQYEWLFGPIEYEEESIDEEELGKELINSSFHEIQNQLQGEIKDNEVVILKNNSNKNDIDVMVSTTDKMVFPINNLEINKNDIIDISMTSNDDKEKKNELEQSDNNNSLNFDFKITEENNDDCEELDEDTECNNSASRNENNYFKFDKDDYEYKTQDSHEEGYKRNRDSFDLSLVEKGNKINERKNLELNRIKEGKESEYLKSLNIESIQLMKKVSEEYYELIKDDDESERSSKENKKKDNKDKSKIKIKNSSSSNRLKQLLSRPNKSKKIDDLNLSHSDIKSLISSPITNQHNTSSISKEEDKLILDHMNKNKNPLNFNNEKNIKIISSNHENIGYEIEFNIPKNDIYEKLSENKKDQIYREPSGIDDFSEKTLANQNNNSESNHPKKKGKELSQKVSNSSMRIFQEQFLMDGFENDIESSLNDYLSTQIDDENSSLGDDKDNIIKKKSIIKLSTQKTAKLNLELEKHLEQIYKDKKGNKLIINKDHEDNDEKIKKQ</sequence>
<dbReference type="EMBL" id="MCOG01000291">
    <property type="protein sequence ID" value="ORY20404.1"/>
    <property type="molecule type" value="Genomic_DNA"/>
</dbReference>
<feature type="compositionally biased region" description="Basic and acidic residues" evidence="2">
    <location>
        <begin position="254"/>
        <end position="269"/>
    </location>
</feature>
<keyword evidence="1" id="KW-0343">GTPase activation</keyword>